<proteinExistence type="predicted"/>
<gene>
    <name evidence="1" type="ORF">P10VF_195</name>
</gene>
<sequence>MTDVFITGGFRLGKTNQNVDLISELEKYVEWLCEQSSSNPSLDGTALVVAGNFFDTKRALTIAQYHKANSIINRLNSDFEAIYFLVGDRDIPGRKNDGETLYDFFEFSHEDIHIIKEKTEIKAGKKTINLFPYGTKVDVDSFLKDDVAVFCDASGDIVKSPGIQYYNGQFPLWTKVDNYTSLGSPFQMSWDDVENPGGYVLISGSDENDSFVVPYKRKIFQKVALKDNKIDGKNPVKWLSDNKKLLDGTCLEVVIDPETDKTIYSKFVGVLGTVKLADLKLSETFSFTTDKTMSSSRPDFAESLYPLLSRDGSKSKLKRIIEKLGG</sequence>
<protein>
    <submittedName>
        <fullName evidence="1">Putative endonuclease subunit</fullName>
    </submittedName>
</protein>
<dbReference type="KEGG" id="vg:22109744"/>
<name>A0A076YIX2_9CAUD</name>
<dbReference type="GO" id="GO:0004519">
    <property type="term" value="F:endonuclease activity"/>
    <property type="evidence" value="ECO:0007669"/>
    <property type="project" value="UniProtKB-KW"/>
</dbReference>
<organism evidence="1 2">
    <name type="scientific">Rhizobium phage vB_RleM_P10VF</name>
    <dbReference type="NCBI Taxonomy" id="1527770"/>
    <lineage>
        <taxon>Viruses</taxon>
        <taxon>Duplodnaviria</taxon>
        <taxon>Heunggongvirae</taxon>
        <taxon>Uroviricota</taxon>
        <taxon>Caudoviricetes</taxon>
        <taxon>Pootjesviridae</taxon>
        <taxon>Innesvirus</taxon>
        <taxon>Innesvirus P10VF</taxon>
    </lineage>
</organism>
<dbReference type="Proteomes" id="UP000204140">
    <property type="component" value="Segment"/>
</dbReference>
<dbReference type="InterPro" id="IPR029052">
    <property type="entry name" value="Metallo-depent_PP-like"/>
</dbReference>
<keyword evidence="1" id="KW-0255">Endonuclease</keyword>
<evidence type="ECO:0000313" key="1">
    <source>
        <dbReference type="EMBL" id="AIK68408.1"/>
    </source>
</evidence>
<reference evidence="1 2" key="1">
    <citation type="submission" date="2014-07" db="EMBL/GenBank/DDBJ databases">
        <title>Isolation and characterization of Rhizobium leguminosarum phages from western Canadian soils and complete genome sequences of rhizobiophages vB_RleS_L338C and vB_RleM_P10VF.</title>
        <authorList>
            <person name="Restrepo-Cordoba M."/>
            <person name="Halmillawewa A.P."/>
            <person name="Perry B."/>
            <person name="Hynes M.F."/>
            <person name="Yost C.K."/>
        </authorList>
    </citation>
    <scope>NUCLEOTIDE SEQUENCE [LARGE SCALE GENOMIC DNA]</scope>
</reference>
<dbReference type="OrthoDB" id="3083at10239"/>
<dbReference type="RefSeq" id="YP_009099934.1">
    <property type="nucleotide sequence ID" value="NC_025429.1"/>
</dbReference>
<evidence type="ECO:0000313" key="2">
    <source>
        <dbReference type="Proteomes" id="UP000204140"/>
    </source>
</evidence>
<keyword evidence="2" id="KW-1185">Reference proteome</keyword>
<keyword evidence="1" id="KW-0378">Hydrolase</keyword>
<dbReference type="GeneID" id="22109744"/>
<dbReference type="EMBL" id="KM199770">
    <property type="protein sequence ID" value="AIK68408.1"/>
    <property type="molecule type" value="Genomic_DNA"/>
</dbReference>
<accession>A0A076YIX2</accession>
<keyword evidence="1" id="KW-0540">Nuclease</keyword>
<dbReference type="Gene3D" id="3.60.21.10">
    <property type="match status" value="1"/>
</dbReference>